<feature type="domain" description="DUF7043" evidence="2">
    <location>
        <begin position="150"/>
        <end position="184"/>
    </location>
</feature>
<evidence type="ECO:0000313" key="6">
    <source>
        <dbReference type="EMBL" id="RWS04036.1"/>
    </source>
</evidence>
<dbReference type="PANTHER" id="PTHR22255:SF4">
    <property type="entry name" value="CATION-INDEPENDENT MANNOSE-6-PHOSPHATE RECEPTOR"/>
    <property type="match status" value="1"/>
</dbReference>
<dbReference type="Pfam" id="PF23070">
    <property type="entry name" value="DUF7043"/>
    <property type="match status" value="1"/>
</dbReference>
<reference evidence="6" key="2">
    <citation type="submission" date="2018-11" db="EMBL/GenBank/DDBJ databases">
        <title>Trombidioid mite genomics.</title>
        <authorList>
            <person name="Dong X."/>
        </authorList>
    </citation>
    <scope>NUCLEOTIDE SEQUENCE</scope>
    <source>
        <strain evidence="6">UoL-WK</strain>
    </source>
</reference>
<evidence type="ECO:0000259" key="3">
    <source>
        <dbReference type="Pfam" id="PF23073"/>
    </source>
</evidence>
<dbReference type="InterPro" id="IPR055470">
    <property type="entry name" value="DUF7042"/>
</dbReference>
<accession>A0A3S3P2Z4</accession>
<evidence type="ECO:0000259" key="1">
    <source>
        <dbReference type="Pfam" id="PF23069"/>
    </source>
</evidence>
<gene>
    <name evidence="4" type="ORF">B4U79_01599</name>
    <name evidence="5" type="ORF">B4U79_03748</name>
    <name evidence="6" type="ORF">B4U79_08850</name>
</gene>
<dbReference type="PANTHER" id="PTHR22255">
    <property type="entry name" value="LP06548P"/>
    <property type="match status" value="1"/>
</dbReference>
<dbReference type="InterPro" id="IPR055471">
    <property type="entry name" value="DUF7043"/>
</dbReference>
<proteinExistence type="predicted"/>
<dbReference type="STRING" id="1965070.A0A3S3P2Z4"/>
<sequence length="455" mass="51576">KHVPGGLQSVEHVFCPINGRYRFTYIGHNGEFRCDQSFSDISNCPHGNALGVRFRHCSFANMDTHFLCLGDWENFSGDRYLALMDLREDPKSRPKYRCGMYREEANSGRIFLSLSADSTCTAQLKSATNGFESLILNPIPTKSFPTHVETSKCRFPEWSQGKWDRTKIDGNTLKFKDQLTQFRTFPNILEFQFGTQKTDTYSEHLCEDMQFTSHSWFTQGKKNIAIATPCPITGDYMGVVPGVTGLCAKVASDCNNPDIMFYTVSSCENRSHIFEEREYRCLGNWEEDGILYTHTQRRDMPGHQCFTGKIQKNGEEAFIKEAGDSCIRGEDPLIFGMKITKQASCPRLLPVASYVPVRPNWPTRSDKIIPHKLPAYPPIRPQPRPAPQPIIPAAARPAATKDPHWYQAELPATKPWNPAMNTPRSSHGNQAEFYGPKLFSLLIVFLIARTLQSEL</sequence>
<feature type="non-terminal residue" evidence="6">
    <location>
        <position position="455"/>
    </location>
</feature>
<comment type="caution">
    <text evidence="6">The sequence shown here is derived from an EMBL/GenBank/DDBJ whole genome shotgun (WGS) entry which is preliminary data.</text>
</comment>
<dbReference type="EMBL" id="NCKU01006050">
    <property type="protein sequence ID" value="RWS03886.1"/>
    <property type="molecule type" value="Genomic_DNA"/>
</dbReference>
<dbReference type="EMBL" id="NCKU01005918">
    <property type="protein sequence ID" value="RWS04036.1"/>
    <property type="molecule type" value="Genomic_DNA"/>
</dbReference>
<reference evidence="6 7" key="1">
    <citation type="journal article" date="2018" name="Gigascience">
        <title>Genomes of trombidid mites reveal novel predicted allergens and laterally-transferred genes associated with secondary metabolism.</title>
        <authorList>
            <person name="Dong X."/>
            <person name="Chaisiri K."/>
            <person name="Xia D."/>
            <person name="Armstrong S.D."/>
            <person name="Fang Y."/>
            <person name="Donnelly M.J."/>
            <person name="Kadowaki T."/>
            <person name="McGarry J.W."/>
            <person name="Darby A.C."/>
            <person name="Makepeace B.L."/>
        </authorList>
    </citation>
    <scope>NUCLEOTIDE SEQUENCE [LARGE SCALE GENOMIC DNA]</scope>
    <source>
        <strain evidence="6">UoL-WK</strain>
    </source>
</reference>
<feature type="non-terminal residue" evidence="6">
    <location>
        <position position="1"/>
    </location>
</feature>
<evidence type="ECO:0000313" key="4">
    <source>
        <dbReference type="EMBL" id="RWS03145.1"/>
    </source>
</evidence>
<dbReference type="InterPro" id="IPR055473">
    <property type="entry name" value="DUF7045"/>
</dbReference>
<name>A0A3S3P2Z4_9ACAR</name>
<dbReference type="OrthoDB" id="6380161at2759"/>
<evidence type="ECO:0000313" key="5">
    <source>
        <dbReference type="EMBL" id="RWS03886.1"/>
    </source>
</evidence>
<evidence type="ECO:0000259" key="2">
    <source>
        <dbReference type="Pfam" id="PF23070"/>
    </source>
</evidence>
<feature type="domain" description="DUF7042" evidence="1">
    <location>
        <begin position="12"/>
        <end position="134"/>
    </location>
</feature>
<dbReference type="Pfam" id="PF23073">
    <property type="entry name" value="DUF7045"/>
    <property type="match status" value="1"/>
</dbReference>
<feature type="domain" description="DUF7045" evidence="3">
    <location>
        <begin position="230"/>
        <end position="331"/>
    </location>
</feature>
<protein>
    <submittedName>
        <fullName evidence="6">Uncharacterized protein</fullName>
    </submittedName>
</protein>
<evidence type="ECO:0000313" key="7">
    <source>
        <dbReference type="Proteomes" id="UP000285301"/>
    </source>
</evidence>
<organism evidence="6 7">
    <name type="scientific">Dinothrombium tinctorium</name>
    <dbReference type="NCBI Taxonomy" id="1965070"/>
    <lineage>
        <taxon>Eukaryota</taxon>
        <taxon>Metazoa</taxon>
        <taxon>Ecdysozoa</taxon>
        <taxon>Arthropoda</taxon>
        <taxon>Chelicerata</taxon>
        <taxon>Arachnida</taxon>
        <taxon>Acari</taxon>
        <taxon>Acariformes</taxon>
        <taxon>Trombidiformes</taxon>
        <taxon>Prostigmata</taxon>
        <taxon>Anystina</taxon>
        <taxon>Parasitengona</taxon>
        <taxon>Trombidioidea</taxon>
        <taxon>Trombidiidae</taxon>
        <taxon>Dinothrombium</taxon>
    </lineage>
</organism>
<dbReference type="Pfam" id="PF23069">
    <property type="entry name" value="DUF7042"/>
    <property type="match status" value="1"/>
</dbReference>
<dbReference type="AlphaFoldDB" id="A0A3S3P2Z4"/>
<dbReference type="EMBL" id="NCKU01006800">
    <property type="protein sequence ID" value="RWS03145.1"/>
    <property type="molecule type" value="Genomic_DNA"/>
</dbReference>
<keyword evidence="7" id="KW-1185">Reference proteome</keyword>
<dbReference type="Proteomes" id="UP000285301">
    <property type="component" value="Unassembled WGS sequence"/>
</dbReference>